<dbReference type="Gene3D" id="3.30.70.270">
    <property type="match status" value="1"/>
</dbReference>
<dbReference type="SUPFAM" id="SSF55073">
    <property type="entry name" value="Nucleotide cyclase"/>
    <property type="match status" value="1"/>
</dbReference>
<dbReference type="Proteomes" id="UP000280696">
    <property type="component" value="Unassembled WGS sequence"/>
</dbReference>
<sequence>MPMKKSDFIYKTIQLILFILLAITCLCIVLFDANMRSLIASDPGIRLIYALLGGILGLSFIFICFDFSFLSSCKKDYTQLDHAVYSDPLSGLANRFSCDNMIEKYLDKPLPECLGCIMFDLKVNEINRLYGHIHGNHHIREFADLLKMASTDLCFVGRNGGNKFLALFEEGSQEKIDQFLSRLRQRVQAYNDFPENLPIEYYYGVAFQEGDAAKTITDLIALSNKRISSQTG</sequence>
<name>A0A3A9APN1_9FIRM</name>
<gene>
    <name evidence="3" type="ORF">D7V94_04505</name>
</gene>
<dbReference type="RefSeq" id="WP_120467194.1">
    <property type="nucleotide sequence ID" value="NZ_CATAJS010000003.1"/>
</dbReference>
<dbReference type="InterPro" id="IPR043128">
    <property type="entry name" value="Rev_trsase/Diguanyl_cyclase"/>
</dbReference>
<dbReference type="AlphaFoldDB" id="A0A3A9APN1"/>
<dbReference type="EMBL" id="RAYQ01000003">
    <property type="protein sequence ID" value="RKI93239.1"/>
    <property type="molecule type" value="Genomic_DNA"/>
</dbReference>
<dbReference type="NCBIfam" id="TIGR00254">
    <property type="entry name" value="GGDEF"/>
    <property type="match status" value="1"/>
</dbReference>
<reference evidence="3 4" key="1">
    <citation type="submission" date="2018-09" db="EMBL/GenBank/DDBJ databases">
        <title>Murine metabolic-syndrome-specific gut microbial biobank.</title>
        <authorList>
            <person name="Liu C."/>
        </authorList>
    </citation>
    <scope>NUCLEOTIDE SEQUENCE [LARGE SCALE GENOMIC DNA]</scope>
    <source>
        <strain evidence="3 4">0.1xD8-82</strain>
    </source>
</reference>
<dbReference type="Pfam" id="PF00990">
    <property type="entry name" value="GGDEF"/>
    <property type="match status" value="1"/>
</dbReference>
<comment type="caution">
    <text evidence="3">The sequence shown here is derived from an EMBL/GenBank/DDBJ whole genome shotgun (WGS) entry which is preliminary data.</text>
</comment>
<protein>
    <submittedName>
        <fullName evidence="3">Diguanylate cyclase</fullName>
    </submittedName>
</protein>
<accession>A0A3A9APN1</accession>
<feature type="transmembrane region" description="Helical" evidence="1">
    <location>
        <begin position="12"/>
        <end position="31"/>
    </location>
</feature>
<evidence type="ECO:0000313" key="3">
    <source>
        <dbReference type="EMBL" id="RKI93239.1"/>
    </source>
</evidence>
<keyword evidence="1" id="KW-1133">Transmembrane helix</keyword>
<dbReference type="PROSITE" id="PS50887">
    <property type="entry name" value="GGDEF"/>
    <property type="match status" value="1"/>
</dbReference>
<organism evidence="3 4">
    <name type="scientific">Parablautia intestinalis</name>
    <dbReference type="NCBI Taxonomy" id="2320100"/>
    <lineage>
        <taxon>Bacteria</taxon>
        <taxon>Bacillati</taxon>
        <taxon>Bacillota</taxon>
        <taxon>Clostridia</taxon>
        <taxon>Lachnospirales</taxon>
        <taxon>Lachnospiraceae</taxon>
        <taxon>Parablautia</taxon>
    </lineage>
</organism>
<keyword evidence="1" id="KW-0472">Membrane</keyword>
<evidence type="ECO:0000313" key="4">
    <source>
        <dbReference type="Proteomes" id="UP000280696"/>
    </source>
</evidence>
<keyword evidence="1" id="KW-0812">Transmembrane</keyword>
<dbReference type="OrthoDB" id="2050479at2"/>
<proteinExistence type="predicted"/>
<keyword evidence="4" id="KW-1185">Reference proteome</keyword>
<dbReference type="SMART" id="SM00267">
    <property type="entry name" value="GGDEF"/>
    <property type="match status" value="1"/>
</dbReference>
<feature type="domain" description="GGDEF" evidence="2">
    <location>
        <begin position="114"/>
        <end position="232"/>
    </location>
</feature>
<dbReference type="InterPro" id="IPR000160">
    <property type="entry name" value="GGDEF_dom"/>
</dbReference>
<feature type="transmembrane region" description="Helical" evidence="1">
    <location>
        <begin position="47"/>
        <end position="70"/>
    </location>
</feature>
<dbReference type="InterPro" id="IPR029787">
    <property type="entry name" value="Nucleotide_cyclase"/>
</dbReference>
<evidence type="ECO:0000256" key="1">
    <source>
        <dbReference type="SAM" id="Phobius"/>
    </source>
</evidence>
<evidence type="ECO:0000259" key="2">
    <source>
        <dbReference type="PROSITE" id="PS50887"/>
    </source>
</evidence>